<dbReference type="NCBIfam" id="TIGR00857">
    <property type="entry name" value="pyrC_multi"/>
    <property type="match status" value="1"/>
</dbReference>
<evidence type="ECO:0000259" key="6">
    <source>
        <dbReference type="Pfam" id="PF01979"/>
    </source>
</evidence>
<sequence>MKSILILNGTLVNEGKQEQKDLLIKDGFIYKIDQDLSSQKAEITIDAAGKMILPGVIDDQVHFREPGLTHKANIYTEAKAAVAGGVTTFMEMPNTVPNAVTVDLLEDKYKIASKSSLANYSFYMGATNDNAEELLKIDPQHVCGVKVFMGSSTGNMLVDDEKVLEKIFSSVDMLIATHCEKDPMIKENAEAYRKQYGEDIPIKYHPLIRSAEACYASSSQAVALAKKHGARLHILHISTAKETALFDNTLPLEQKKITAEACVHHLWFSDADYDEKGTLIKWNPAVKTAADREEIFQAVLDGRIDVIATDHAPHTLEEKQNNYFKAPSGGPLIQHSLLAMLDFYHQGKISLEMIVEKMCHNPARLFQIDHRGFLREGYWADLALVDLQKPTEVTRESLHYKCGWSPFEGHTFQSRISQVIVSGHLAYSSGRFDEQVQGKRLQFKR</sequence>
<comment type="caution">
    <text evidence="7">The sequence shown here is derived from an EMBL/GenBank/DDBJ whole genome shotgun (WGS) entry which is preliminary data.</text>
</comment>
<evidence type="ECO:0000313" key="8">
    <source>
        <dbReference type="Proteomes" id="UP001403385"/>
    </source>
</evidence>
<dbReference type="Gene3D" id="3.20.20.140">
    <property type="entry name" value="Metal-dependent hydrolases"/>
    <property type="match status" value="1"/>
</dbReference>
<evidence type="ECO:0000313" key="7">
    <source>
        <dbReference type="EMBL" id="MEN7550218.1"/>
    </source>
</evidence>
<dbReference type="PROSITE" id="PS00483">
    <property type="entry name" value="DIHYDROOROTASE_2"/>
    <property type="match status" value="1"/>
</dbReference>
<feature type="domain" description="Amidohydrolase-related" evidence="6">
    <location>
        <begin position="51"/>
        <end position="425"/>
    </location>
</feature>
<evidence type="ECO:0000256" key="2">
    <source>
        <dbReference type="ARBA" id="ARBA00002368"/>
    </source>
</evidence>
<dbReference type="Gene3D" id="2.30.40.10">
    <property type="entry name" value="Urease, subunit C, domain 1"/>
    <property type="match status" value="1"/>
</dbReference>
<dbReference type="GO" id="GO:0046872">
    <property type="term" value="F:metal ion binding"/>
    <property type="evidence" value="ECO:0007669"/>
    <property type="project" value="UniProtKB-KW"/>
</dbReference>
<keyword evidence="8" id="KW-1185">Reference proteome</keyword>
<dbReference type="InterPro" id="IPR032466">
    <property type="entry name" value="Metal_Hydrolase"/>
</dbReference>
<evidence type="ECO:0000256" key="1">
    <source>
        <dbReference type="ARBA" id="ARBA00001947"/>
    </source>
</evidence>
<accession>A0AAW9SG29</accession>
<dbReference type="GO" id="GO:0005737">
    <property type="term" value="C:cytoplasm"/>
    <property type="evidence" value="ECO:0007669"/>
    <property type="project" value="TreeGrafter"/>
</dbReference>
<dbReference type="InterPro" id="IPR011059">
    <property type="entry name" value="Metal-dep_hydrolase_composite"/>
</dbReference>
<dbReference type="CDD" id="cd01318">
    <property type="entry name" value="DHOase_IIb"/>
    <property type="match status" value="1"/>
</dbReference>
<comment type="similarity">
    <text evidence="3">Belongs to the metallo-dependent hydrolases superfamily. DHOase family. Class I DHOase subfamily.</text>
</comment>
<dbReference type="AlphaFoldDB" id="A0AAW9SG29"/>
<dbReference type="GO" id="GO:0006145">
    <property type="term" value="P:purine nucleobase catabolic process"/>
    <property type="evidence" value="ECO:0007669"/>
    <property type="project" value="TreeGrafter"/>
</dbReference>
<evidence type="ECO:0000256" key="4">
    <source>
        <dbReference type="ARBA" id="ARBA00022723"/>
    </source>
</evidence>
<organism evidence="7 8">
    <name type="scientific">Rapidithrix thailandica</name>
    <dbReference type="NCBI Taxonomy" id="413964"/>
    <lineage>
        <taxon>Bacteria</taxon>
        <taxon>Pseudomonadati</taxon>
        <taxon>Bacteroidota</taxon>
        <taxon>Cytophagia</taxon>
        <taxon>Cytophagales</taxon>
        <taxon>Flammeovirgaceae</taxon>
        <taxon>Rapidithrix</taxon>
    </lineage>
</organism>
<comment type="function">
    <text evidence="2">Catalyzes the reversible cyclization of carbamoyl aspartate to dihydroorotate.</text>
</comment>
<dbReference type="PANTHER" id="PTHR43668">
    <property type="entry name" value="ALLANTOINASE"/>
    <property type="match status" value="1"/>
</dbReference>
<dbReference type="GO" id="GO:0004151">
    <property type="term" value="F:dihydroorotase activity"/>
    <property type="evidence" value="ECO:0007669"/>
    <property type="project" value="UniProtKB-EC"/>
</dbReference>
<dbReference type="EMBL" id="JBDKWZ010000012">
    <property type="protein sequence ID" value="MEN7550218.1"/>
    <property type="molecule type" value="Genomic_DNA"/>
</dbReference>
<dbReference type="GO" id="GO:0004038">
    <property type="term" value="F:allantoinase activity"/>
    <property type="evidence" value="ECO:0007669"/>
    <property type="project" value="TreeGrafter"/>
</dbReference>
<dbReference type="SUPFAM" id="SSF51556">
    <property type="entry name" value="Metallo-dependent hydrolases"/>
    <property type="match status" value="1"/>
</dbReference>
<reference evidence="7 8" key="1">
    <citation type="submission" date="2024-04" db="EMBL/GenBank/DDBJ databases">
        <title>Novel genus in family Flammeovirgaceae.</title>
        <authorList>
            <person name="Nguyen T.H."/>
            <person name="Vuong T.Q."/>
            <person name="Le H."/>
            <person name="Kim S.-G."/>
        </authorList>
    </citation>
    <scope>NUCLEOTIDE SEQUENCE [LARGE SCALE GENOMIC DNA]</scope>
    <source>
        <strain evidence="7 8">JCM 23209</strain>
    </source>
</reference>
<evidence type="ECO:0000256" key="5">
    <source>
        <dbReference type="ARBA" id="ARBA00022801"/>
    </source>
</evidence>
<dbReference type="InterPro" id="IPR006680">
    <property type="entry name" value="Amidohydro-rel"/>
</dbReference>
<evidence type="ECO:0000256" key="3">
    <source>
        <dbReference type="ARBA" id="ARBA00010286"/>
    </source>
</evidence>
<dbReference type="RefSeq" id="WP_346822997.1">
    <property type="nucleotide sequence ID" value="NZ_JBDKWZ010000012.1"/>
</dbReference>
<dbReference type="InterPro" id="IPR050138">
    <property type="entry name" value="DHOase/Allantoinase_Hydrolase"/>
</dbReference>
<dbReference type="InterPro" id="IPR002195">
    <property type="entry name" value="Dihydroorotase_CS"/>
</dbReference>
<proteinExistence type="inferred from homology"/>
<keyword evidence="4" id="KW-0479">Metal-binding</keyword>
<keyword evidence="5 7" id="KW-0378">Hydrolase</keyword>
<dbReference type="Pfam" id="PF01979">
    <property type="entry name" value="Amidohydro_1"/>
    <property type="match status" value="1"/>
</dbReference>
<dbReference type="Proteomes" id="UP001403385">
    <property type="component" value="Unassembled WGS sequence"/>
</dbReference>
<name>A0AAW9SG29_9BACT</name>
<gene>
    <name evidence="7" type="ORF">AAG747_20020</name>
</gene>
<dbReference type="NCBIfam" id="NF006688">
    <property type="entry name" value="PRK09236.1"/>
    <property type="match status" value="1"/>
</dbReference>
<dbReference type="SUPFAM" id="SSF51338">
    <property type="entry name" value="Composite domain of metallo-dependent hydrolases"/>
    <property type="match status" value="1"/>
</dbReference>
<dbReference type="EC" id="3.5.2.3" evidence="7"/>
<protein>
    <submittedName>
        <fullName evidence="7">Dihydroorotase</fullName>
        <ecNumber evidence="7">3.5.2.3</ecNumber>
    </submittedName>
</protein>
<comment type="cofactor">
    <cofactor evidence="1">
        <name>Zn(2+)</name>
        <dbReference type="ChEBI" id="CHEBI:29105"/>
    </cofactor>
</comment>
<dbReference type="PANTHER" id="PTHR43668:SF4">
    <property type="entry name" value="ALLANTOINASE"/>
    <property type="match status" value="1"/>
</dbReference>